<dbReference type="Gene3D" id="3.40.630.30">
    <property type="match status" value="1"/>
</dbReference>
<dbReference type="InterPro" id="IPR000182">
    <property type="entry name" value="GNAT_dom"/>
</dbReference>
<dbReference type="KEGG" id="tva:4751355"/>
<feature type="domain" description="N-acetyltransferase" evidence="1">
    <location>
        <begin position="7"/>
        <end position="148"/>
    </location>
</feature>
<dbReference type="SUPFAM" id="SSF55729">
    <property type="entry name" value="Acyl-CoA N-acyltransferases (Nat)"/>
    <property type="match status" value="1"/>
</dbReference>
<dbReference type="CDD" id="cd04301">
    <property type="entry name" value="NAT_SF"/>
    <property type="match status" value="1"/>
</dbReference>
<dbReference type="AlphaFoldDB" id="A2FN75"/>
<dbReference type="InterPro" id="IPR016181">
    <property type="entry name" value="Acyl_CoA_acyltransferase"/>
</dbReference>
<evidence type="ECO:0000313" key="3">
    <source>
        <dbReference type="Proteomes" id="UP000001542"/>
    </source>
</evidence>
<sequence>MSRTTNYQFHKIGEDSKNDIAFIMKQSFPECEDPYSFYHPKGYIAYANDVPVGVASFHTYKAGYHSCIPTFSFEICVIPKYRHHGIGKQLYQYIANEIKDEEQIITTIQAGNSLTFSFFERRGFTKAEMSRSQKPGVGNTWLLYKPGKSPRHMYYYSGEDECWR</sequence>
<dbReference type="VEuPathDB" id="TrichDB:TVAGG3_0669640"/>
<dbReference type="RefSeq" id="XP_001306564.1">
    <property type="nucleotide sequence ID" value="XM_001306563.1"/>
</dbReference>
<reference evidence="2" key="2">
    <citation type="journal article" date="2007" name="Science">
        <title>Draft genome sequence of the sexually transmitted pathogen Trichomonas vaginalis.</title>
        <authorList>
            <person name="Carlton J.M."/>
            <person name="Hirt R.P."/>
            <person name="Silva J.C."/>
            <person name="Delcher A.L."/>
            <person name="Schatz M."/>
            <person name="Zhao Q."/>
            <person name="Wortman J.R."/>
            <person name="Bidwell S.L."/>
            <person name="Alsmark U.C.M."/>
            <person name="Besteiro S."/>
            <person name="Sicheritz-Ponten T."/>
            <person name="Noel C.J."/>
            <person name="Dacks J.B."/>
            <person name="Foster P.G."/>
            <person name="Simillion C."/>
            <person name="Van de Peer Y."/>
            <person name="Miranda-Saavedra D."/>
            <person name="Barton G.J."/>
            <person name="Westrop G.D."/>
            <person name="Mueller S."/>
            <person name="Dessi D."/>
            <person name="Fiori P.L."/>
            <person name="Ren Q."/>
            <person name="Paulsen I."/>
            <person name="Zhang H."/>
            <person name="Bastida-Corcuera F.D."/>
            <person name="Simoes-Barbosa A."/>
            <person name="Brown M.T."/>
            <person name="Hayes R.D."/>
            <person name="Mukherjee M."/>
            <person name="Okumura C.Y."/>
            <person name="Schneider R."/>
            <person name="Smith A.J."/>
            <person name="Vanacova S."/>
            <person name="Villalvazo M."/>
            <person name="Haas B.J."/>
            <person name="Pertea M."/>
            <person name="Feldblyum T.V."/>
            <person name="Utterback T.R."/>
            <person name="Shu C.L."/>
            <person name="Osoegawa K."/>
            <person name="de Jong P.J."/>
            <person name="Hrdy I."/>
            <person name="Horvathova L."/>
            <person name="Zubacova Z."/>
            <person name="Dolezal P."/>
            <person name="Malik S.B."/>
            <person name="Logsdon J.M. Jr."/>
            <person name="Henze K."/>
            <person name="Gupta A."/>
            <person name="Wang C.C."/>
            <person name="Dunne R.L."/>
            <person name="Upcroft J.A."/>
            <person name="Upcroft P."/>
            <person name="White O."/>
            <person name="Salzberg S.L."/>
            <person name="Tang P."/>
            <person name="Chiu C.-H."/>
            <person name="Lee Y.-S."/>
            <person name="Embley T.M."/>
            <person name="Coombs G.H."/>
            <person name="Mottram J.C."/>
            <person name="Tachezy J."/>
            <person name="Fraser-Liggett C.M."/>
            <person name="Johnson P.J."/>
        </authorList>
    </citation>
    <scope>NUCLEOTIDE SEQUENCE [LARGE SCALE GENOMIC DNA]</scope>
    <source>
        <strain evidence="2">G3</strain>
    </source>
</reference>
<organism evidence="2 3">
    <name type="scientific">Trichomonas vaginalis (strain ATCC PRA-98 / G3)</name>
    <dbReference type="NCBI Taxonomy" id="412133"/>
    <lineage>
        <taxon>Eukaryota</taxon>
        <taxon>Metamonada</taxon>
        <taxon>Parabasalia</taxon>
        <taxon>Trichomonadida</taxon>
        <taxon>Trichomonadidae</taxon>
        <taxon>Trichomonas</taxon>
    </lineage>
</organism>
<keyword evidence="3" id="KW-1185">Reference proteome</keyword>
<dbReference type="VEuPathDB" id="TrichDB:TVAG_003230"/>
<dbReference type="GO" id="GO:0004343">
    <property type="term" value="F:glucosamine 6-phosphate N-acetyltransferase activity"/>
    <property type="evidence" value="ECO:0000318"/>
    <property type="project" value="GO_Central"/>
</dbReference>
<name>A2FN75_TRIV3</name>
<gene>
    <name evidence="2" type="ORF">TVAG_003230</name>
</gene>
<dbReference type="GO" id="GO:0006048">
    <property type="term" value="P:UDP-N-acetylglucosamine biosynthetic process"/>
    <property type="evidence" value="ECO:0000318"/>
    <property type="project" value="GO_Central"/>
</dbReference>
<reference evidence="2" key="1">
    <citation type="submission" date="2006-10" db="EMBL/GenBank/DDBJ databases">
        <authorList>
            <person name="Amadeo P."/>
            <person name="Zhao Q."/>
            <person name="Wortman J."/>
            <person name="Fraser-Liggett C."/>
            <person name="Carlton J."/>
        </authorList>
    </citation>
    <scope>NUCLEOTIDE SEQUENCE</scope>
    <source>
        <strain evidence="2">G3</strain>
    </source>
</reference>
<dbReference type="Pfam" id="PF13508">
    <property type="entry name" value="Acetyltransf_7"/>
    <property type="match status" value="1"/>
</dbReference>
<dbReference type="InParanoid" id="A2FN75"/>
<proteinExistence type="predicted"/>
<dbReference type="PROSITE" id="PS51186">
    <property type="entry name" value="GNAT"/>
    <property type="match status" value="1"/>
</dbReference>
<dbReference type="EMBL" id="DS113900">
    <property type="protein sequence ID" value="EAX93634.1"/>
    <property type="molecule type" value="Genomic_DNA"/>
</dbReference>
<accession>A2FN75</accession>
<dbReference type="Proteomes" id="UP000001542">
    <property type="component" value="Unassembled WGS sequence"/>
</dbReference>
<evidence type="ECO:0000313" key="2">
    <source>
        <dbReference type="EMBL" id="EAX93634.1"/>
    </source>
</evidence>
<dbReference type="SMR" id="A2FN75"/>
<protein>
    <submittedName>
        <fullName evidence="2">Acetyltransferase, GNAT family protein</fullName>
    </submittedName>
</protein>
<evidence type="ECO:0000259" key="1">
    <source>
        <dbReference type="PROSITE" id="PS51186"/>
    </source>
</evidence>